<accession>A0ABP2DQS4</accession>
<comment type="caution">
    <text evidence="1">The sequence shown here is derived from an EMBL/GenBank/DDBJ whole genome shotgun (WGS) entry which is preliminary data.</text>
</comment>
<evidence type="ECO:0000313" key="1">
    <source>
        <dbReference type="EMBL" id="EEI61930.1"/>
    </source>
</evidence>
<keyword evidence="2" id="KW-1185">Reference proteome</keyword>
<evidence type="ECO:0000313" key="2">
    <source>
        <dbReference type="Proteomes" id="UP000006237"/>
    </source>
</evidence>
<reference evidence="1 2" key="1">
    <citation type="submission" date="2009-01" db="EMBL/GenBank/DDBJ databases">
        <authorList>
            <person name="Qin X."/>
            <person name="Bachman B."/>
            <person name="Battles P."/>
            <person name="Bell A."/>
            <person name="Bess C."/>
            <person name="Bickham C."/>
            <person name="Chaboub L."/>
            <person name="Chen D."/>
            <person name="Coyle M."/>
            <person name="Deiros D.R."/>
            <person name="Dinh H."/>
            <person name="Forbes L."/>
            <person name="Fowler G."/>
            <person name="Francisco L."/>
            <person name="Fu Q."/>
            <person name="Gubbala S."/>
            <person name="Hale W."/>
            <person name="Han Y."/>
            <person name="Hemphill L."/>
            <person name="Highlander S.K."/>
            <person name="Hirani K."/>
            <person name="Hogues M."/>
            <person name="Jackson L."/>
            <person name="Jakkamsetti A."/>
            <person name="Javaid M."/>
            <person name="Jiang H."/>
            <person name="Korchina V."/>
            <person name="Kovar C."/>
            <person name="Lara F."/>
            <person name="Lee S."/>
            <person name="Mata R."/>
            <person name="Mathew T."/>
            <person name="Moen C."/>
            <person name="Morales K."/>
            <person name="Munidasa M."/>
            <person name="Nazareth L."/>
            <person name="Ngo R."/>
            <person name="Nguyen L."/>
            <person name="Okwuonu G."/>
            <person name="Ongeri F."/>
            <person name="Patil S."/>
            <person name="Petrosino J."/>
            <person name="Pham C."/>
            <person name="Pham P."/>
            <person name="Pu L.-L."/>
            <person name="Puazo M."/>
            <person name="Raj R."/>
            <person name="Reid J."/>
            <person name="Rouhana J."/>
            <person name="Saada N."/>
            <person name="Shang Y."/>
            <person name="Simmons D."/>
            <person name="Thornton R."/>
            <person name="Warren J."/>
            <person name="Weissenberger G."/>
            <person name="Zhang J."/>
            <person name="Zhang L."/>
            <person name="Zhou C."/>
            <person name="Zhu D."/>
            <person name="Muzny D."/>
            <person name="Worley K."/>
            <person name="Gibbs R."/>
        </authorList>
    </citation>
    <scope>NUCLEOTIDE SEQUENCE [LARGE SCALE GENOMIC DNA]</scope>
    <source>
        <strain evidence="1 2">ATCC 51866</strain>
    </source>
</reference>
<dbReference type="Proteomes" id="UP000006237">
    <property type="component" value="Unassembled WGS sequence"/>
</dbReference>
<name>A0ABP2DQS4_9CORY</name>
<sequence>MSVGIKFVESIGVKPAAYKVSKHVSAFGSHGGFYSSSPGIPAKA</sequence>
<gene>
    <name evidence="1" type="ORF">HMPREF0293_2590</name>
</gene>
<dbReference type="EMBL" id="ACHF01000121">
    <property type="protein sequence ID" value="EEI61930.1"/>
    <property type="molecule type" value="Genomic_DNA"/>
</dbReference>
<protein>
    <submittedName>
        <fullName evidence="1">Uncharacterized protein</fullName>
    </submittedName>
</protein>
<organism evidence="1 2">
    <name type="scientific">Corynebacterium glucuronolyticum ATCC 51866</name>
    <dbReference type="NCBI Taxonomy" id="548478"/>
    <lineage>
        <taxon>Bacteria</taxon>
        <taxon>Bacillati</taxon>
        <taxon>Actinomycetota</taxon>
        <taxon>Actinomycetes</taxon>
        <taxon>Mycobacteriales</taxon>
        <taxon>Corynebacteriaceae</taxon>
        <taxon>Corynebacterium</taxon>
    </lineage>
</organism>
<proteinExistence type="predicted"/>